<feature type="region of interest" description="Disordered" evidence="1">
    <location>
        <begin position="1"/>
        <end position="153"/>
    </location>
</feature>
<dbReference type="SUPFAM" id="SSF56112">
    <property type="entry name" value="Protein kinase-like (PK-like)"/>
    <property type="match status" value="1"/>
</dbReference>
<dbReference type="OrthoDB" id="2739948at2759"/>
<evidence type="ECO:0000256" key="1">
    <source>
        <dbReference type="SAM" id="MobiDB-lite"/>
    </source>
</evidence>
<dbReference type="Gene3D" id="1.10.510.10">
    <property type="entry name" value="Transferase(Phosphotransferase) domain 1"/>
    <property type="match status" value="1"/>
</dbReference>
<dbReference type="PANTHER" id="PTHR38248">
    <property type="entry name" value="FUNK1 6"/>
    <property type="match status" value="1"/>
</dbReference>
<comment type="caution">
    <text evidence="3">The sequence shown here is derived from an EMBL/GenBank/DDBJ whole genome shotgun (WGS) entry which is preliminary data.</text>
</comment>
<dbReference type="InterPro" id="IPR040976">
    <property type="entry name" value="Pkinase_fungal"/>
</dbReference>
<dbReference type="AlphaFoldDB" id="A0A8H6IAN8"/>
<dbReference type="Proteomes" id="UP000521943">
    <property type="component" value="Unassembled WGS sequence"/>
</dbReference>
<reference evidence="3 4" key="1">
    <citation type="submission" date="2020-07" db="EMBL/GenBank/DDBJ databases">
        <title>Comparative genomics of pyrophilous fungi reveals a link between fire events and developmental genes.</title>
        <authorList>
            <consortium name="DOE Joint Genome Institute"/>
            <person name="Steindorff A.S."/>
            <person name="Carver A."/>
            <person name="Calhoun S."/>
            <person name="Stillman K."/>
            <person name="Liu H."/>
            <person name="Lipzen A."/>
            <person name="Pangilinan J."/>
            <person name="Labutti K."/>
            <person name="Bruns T.D."/>
            <person name="Grigoriev I.V."/>
        </authorList>
    </citation>
    <scope>NUCLEOTIDE SEQUENCE [LARGE SCALE GENOMIC DNA]</scope>
    <source>
        <strain evidence="3 4">CBS 144469</strain>
    </source>
</reference>
<organism evidence="3 4">
    <name type="scientific">Ephemerocybe angulata</name>
    <dbReference type="NCBI Taxonomy" id="980116"/>
    <lineage>
        <taxon>Eukaryota</taxon>
        <taxon>Fungi</taxon>
        <taxon>Dikarya</taxon>
        <taxon>Basidiomycota</taxon>
        <taxon>Agaricomycotina</taxon>
        <taxon>Agaricomycetes</taxon>
        <taxon>Agaricomycetidae</taxon>
        <taxon>Agaricales</taxon>
        <taxon>Agaricineae</taxon>
        <taxon>Psathyrellaceae</taxon>
        <taxon>Ephemerocybe</taxon>
    </lineage>
</organism>
<dbReference type="PANTHER" id="PTHR38248:SF2">
    <property type="entry name" value="FUNK1 11"/>
    <property type="match status" value="1"/>
</dbReference>
<sequence length="834" mass="91820">MDPPCIGAPNVSESQPRSTRALRSQAIQPGDTTEPTEKVQPSPGKTQTAKRRKQGMKTASAGTRQKKDEKARAQSTPLDNDAMASKQLDALREEPSTELGSTAESATVSPAGDSESTHSDSESRTSTEFAPSPETDVLSELESTGSDISTPSIDKAQEERIRLEKQRSVAIDDLKGLVTVEGSCLKDFYRNAASDRQIKNFLVTSGLYGFKSRTWTDIPTDPQTNEDMRAPFAKVIQKIIDGLGNVRKTRSVVDTHDTSFTHYYDSTQVSMPSLAIKATGPSFAHPRITADPKPIAIGFSNVASVFDIRRDPDTSETDVDHLAVYTRQIMLHQQNRLFARSMLLTESQARLVHCDCSGGYKTDAIHINDEPYTLVRLILGLSSANETILGLDTSVQWKVKNGVRISGTVSTVDASGKRVKYPLSLNEPGLARTGVRGGGPVCWNARDKTGKAILLKDSWRTDSQPPEYTFLKKAQGVGGVVQMLGFDDARAQTKTFRPACFDLTAEGFDNRTMSRVTLTRYGAPLHRFTSQRQVVEALRDAIKGHLNLLKAGVLHQDISIDNILFGELGGEYKGVVIDLGMAVEVNGPSTYVPVEHPGGTYLYTSVCVLDALSPFYPALPRDYLDDLESFFYVFCHLLYGFEGPGRQAADAYKPDSVLARWEIPVLRHASLSKLHYLTMLGPECRRPPLYWSTACTELCDKLRKYLLPLVTTKVHIRDRDGRRVRKALLENLHDGLDAHYTAILALFDTALEELDKPGGTDPRAPFIPSYPPSPYSEHESGFHVPSYFGKLKKSAKRRSSRDLGDSDSDSDTPPHKRLRTTTSSSSGAEATNID</sequence>
<feature type="compositionally biased region" description="Polar residues" evidence="1">
    <location>
        <begin position="141"/>
        <end position="152"/>
    </location>
</feature>
<evidence type="ECO:0000259" key="2">
    <source>
        <dbReference type="Pfam" id="PF17667"/>
    </source>
</evidence>
<feature type="region of interest" description="Disordered" evidence="1">
    <location>
        <begin position="793"/>
        <end position="834"/>
    </location>
</feature>
<dbReference type="InterPro" id="IPR011009">
    <property type="entry name" value="Kinase-like_dom_sf"/>
</dbReference>
<feature type="compositionally biased region" description="Polar residues" evidence="1">
    <location>
        <begin position="98"/>
        <end position="108"/>
    </location>
</feature>
<feature type="domain" description="Fungal-type protein kinase" evidence="2">
    <location>
        <begin position="298"/>
        <end position="636"/>
    </location>
</feature>
<feature type="compositionally biased region" description="Basic and acidic residues" evidence="1">
    <location>
        <begin position="115"/>
        <end position="125"/>
    </location>
</feature>
<dbReference type="EMBL" id="JACGCI010000011">
    <property type="protein sequence ID" value="KAF6760842.1"/>
    <property type="molecule type" value="Genomic_DNA"/>
</dbReference>
<evidence type="ECO:0000313" key="3">
    <source>
        <dbReference type="EMBL" id="KAF6760842.1"/>
    </source>
</evidence>
<keyword evidence="4" id="KW-1185">Reference proteome</keyword>
<name>A0A8H6IAN8_9AGAR</name>
<proteinExistence type="predicted"/>
<feature type="compositionally biased region" description="Polar residues" evidence="1">
    <location>
        <begin position="11"/>
        <end position="33"/>
    </location>
</feature>
<protein>
    <recommendedName>
        <fullName evidence="2">Fungal-type protein kinase domain-containing protein</fullName>
    </recommendedName>
</protein>
<evidence type="ECO:0000313" key="4">
    <source>
        <dbReference type="Proteomes" id="UP000521943"/>
    </source>
</evidence>
<feature type="region of interest" description="Disordered" evidence="1">
    <location>
        <begin position="757"/>
        <end position="778"/>
    </location>
</feature>
<gene>
    <name evidence="3" type="ORF">DFP72DRAFT_1003452</name>
</gene>
<dbReference type="Pfam" id="PF17667">
    <property type="entry name" value="Pkinase_fungal"/>
    <property type="match status" value="1"/>
</dbReference>
<accession>A0A8H6IAN8</accession>